<dbReference type="InterPro" id="IPR005702">
    <property type="entry name" value="Wzc-like_C"/>
</dbReference>
<dbReference type="CDD" id="cd05387">
    <property type="entry name" value="BY-kinase"/>
    <property type="match status" value="1"/>
</dbReference>
<dbReference type="GO" id="GO:0005886">
    <property type="term" value="C:plasma membrane"/>
    <property type="evidence" value="ECO:0007669"/>
    <property type="project" value="UniProtKB-SubCell"/>
</dbReference>
<evidence type="ECO:0000256" key="2">
    <source>
        <dbReference type="ARBA" id="ARBA00022475"/>
    </source>
</evidence>
<feature type="region of interest" description="Disordered" evidence="8">
    <location>
        <begin position="734"/>
        <end position="758"/>
    </location>
</feature>
<feature type="domain" description="CobQ/CobB/MinD/ParA nucleotide binding" evidence="10">
    <location>
        <begin position="539"/>
        <end position="717"/>
    </location>
</feature>
<feature type="transmembrane region" description="Helical" evidence="9">
    <location>
        <begin position="43"/>
        <end position="63"/>
    </location>
</feature>
<evidence type="ECO:0000256" key="5">
    <source>
        <dbReference type="ARBA" id="ARBA00022840"/>
    </source>
</evidence>
<keyword evidence="5" id="KW-0067">ATP-binding</keyword>
<keyword evidence="14" id="KW-1185">Reference proteome</keyword>
<dbReference type="InterPro" id="IPR027417">
    <property type="entry name" value="P-loop_NTPase"/>
</dbReference>
<feature type="domain" description="Tyrosine-protein kinase G-rich" evidence="12">
    <location>
        <begin position="394"/>
        <end position="466"/>
    </location>
</feature>
<dbReference type="GO" id="GO:0004713">
    <property type="term" value="F:protein tyrosine kinase activity"/>
    <property type="evidence" value="ECO:0007669"/>
    <property type="project" value="TreeGrafter"/>
</dbReference>
<evidence type="ECO:0000256" key="4">
    <source>
        <dbReference type="ARBA" id="ARBA00022741"/>
    </source>
</evidence>
<keyword evidence="2" id="KW-1003">Cell membrane</keyword>
<dbReference type="Pfam" id="PF13807">
    <property type="entry name" value="GNVR"/>
    <property type="match status" value="1"/>
</dbReference>
<reference evidence="13 14" key="1">
    <citation type="journal article" date="2018" name="Arch. Microbiol.">
        <title>New insights into the metabolic potential of the phototrophic purple bacterium Rhodopila globiformis DSM 161(T) from its draft genome sequence and evidence for a vanadium-dependent nitrogenase.</title>
        <authorList>
            <person name="Imhoff J.F."/>
            <person name="Rahn T."/>
            <person name="Kunzel S."/>
            <person name="Neulinger S.C."/>
        </authorList>
    </citation>
    <scope>NUCLEOTIDE SEQUENCE [LARGE SCALE GENOMIC DNA]</scope>
    <source>
        <strain evidence="13 14">DSM 161</strain>
    </source>
</reference>
<keyword evidence="3 9" id="KW-0812">Transmembrane</keyword>
<feature type="domain" description="Polysaccharide chain length determinant N-terminal" evidence="11">
    <location>
        <begin position="31"/>
        <end position="118"/>
    </location>
</feature>
<dbReference type="InterPro" id="IPR050445">
    <property type="entry name" value="Bact_polysacc_biosynth/exp"/>
</dbReference>
<evidence type="ECO:0000256" key="1">
    <source>
        <dbReference type="ARBA" id="ARBA00004651"/>
    </source>
</evidence>
<dbReference type="Pfam" id="PF01656">
    <property type="entry name" value="CbiA"/>
    <property type="match status" value="1"/>
</dbReference>
<gene>
    <name evidence="13" type="ORF">CCS01_15965</name>
</gene>
<dbReference type="Proteomes" id="UP000239724">
    <property type="component" value="Unassembled WGS sequence"/>
</dbReference>
<organism evidence="13 14">
    <name type="scientific">Rhodopila globiformis</name>
    <name type="common">Rhodopseudomonas globiformis</name>
    <dbReference type="NCBI Taxonomy" id="1071"/>
    <lineage>
        <taxon>Bacteria</taxon>
        <taxon>Pseudomonadati</taxon>
        <taxon>Pseudomonadota</taxon>
        <taxon>Alphaproteobacteria</taxon>
        <taxon>Acetobacterales</taxon>
        <taxon>Acetobacteraceae</taxon>
        <taxon>Rhodopila</taxon>
    </lineage>
</organism>
<proteinExistence type="predicted"/>
<keyword evidence="4" id="KW-0547">Nucleotide-binding</keyword>
<comment type="caution">
    <text evidence="13">The sequence shown here is derived from an EMBL/GenBank/DDBJ whole genome shotgun (WGS) entry which is preliminary data.</text>
</comment>
<evidence type="ECO:0000256" key="7">
    <source>
        <dbReference type="ARBA" id="ARBA00023136"/>
    </source>
</evidence>
<dbReference type="Gene3D" id="3.40.50.300">
    <property type="entry name" value="P-loop containing nucleotide triphosphate hydrolases"/>
    <property type="match status" value="1"/>
</dbReference>
<dbReference type="AlphaFoldDB" id="A0A2S6NC75"/>
<keyword evidence="6 9" id="KW-1133">Transmembrane helix</keyword>
<feature type="compositionally biased region" description="Polar residues" evidence="8">
    <location>
        <begin position="742"/>
        <end position="752"/>
    </location>
</feature>
<sequence length="758" mass="83365">MRCRSAGSGPGSFRAAATLGGAVIMAAPAQLTDVLSALRRRRWLIMTISALGTSAVLGAAIALPPHYTAKAQVVVEPQQTGLLAGQTAMIMQTTDEPTVLTEMTAISSHDQLQQVLDSLGKDSRFGHMVAPPRPAKDQGGSWHLQDWLPQSLFFTPTNGWLDMRRLERTLKVYQEAGSHVVAVSFTAGNPRDAAAVANRVVELYVERQREAKRAATDRALAWVTDRIQALQSESTRIEMDLQNYQRQNGLADTERSGVVDQDLADLSRQLASAEANLATRHMQFENALSLKARGAATDTLAGLFDTPALADLRHKEMELSQQQVTMGSTYLAQSPRLQIVKNQLQQVREAIQKEIDRGFTNLINNEQAALAEVRSIRSRLDNLQRSSSDISVRTLERQATLNHQLYISLLQRQEELQQQREGLSPNVEILSLAAPPERPSSPSPILFAPPALIGFTIIGCFIAVIRDRLDETFRSENQVTTLLGLPCIGVVPQVRLPGNVRVHEYLLSKPFSPYAEAIRSVVASLQLMPESRSAPKAILVTSSLPGEGKTTLAVSFAVYAAQLGRRVLLVDLDLRNPSIPRELASRLTTDAPQPGHDGHAIVQSIQHLPGLHLDYLPLRRSPATDPVLFVNARVKELLDSLREQYDCILIDSAPLLSITETRLLATMADRILFVIKWGSTRRDVARSAISVLRNSGMLERDCVKLTNIVVTQVNPKQHAAYSYVDPPDHMLIDSPASEGLQFPQQNSGPSTDQAEHRI</sequence>
<evidence type="ECO:0008006" key="15">
    <source>
        <dbReference type="Google" id="ProtNLM"/>
    </source>
</evidence>
<evidence type="ECO:0000259" key="11">
    <source>
        <dbReference type="Pfam" id="PF02706"/>
    </source>
</evidence>
<dbReference type="Pfam" id="PF02706">
    <property type="entry name" value="Wzz"/>
    <property type="match status" value="1"/>
</dbReference>
<dbReference type="InterPro" id="IPR032807">
    <property type="entry name" value="GNVR"/>
</dbReference>
<keyword evidence="7 9" id="KW-0472">Membrane</keyword>
<evidence type="ECO:0000256" key="3">
    <source>
        <dbReference type="ARBA" id="ARBA00022692"/>
    </source>
</evidence>
<evidence type="ECO:0000256" key="8">
    <source>
        <dbReference type="SAM" id="MobiDB-lite"/>
    </source>
</evidence>
<dbReference type="PANTHER" id="PTHR32309">
    <property type="entry name" value="TYROSINE-PROTEIN KINASE"/>
    <property type="match status" value="1"/>
</dbReference>
<evidence type="ECO:0000259" key="10">
    <source>
        <dbReference type="Pfam" id="PF01656"/>
    </source>
</evidence>
<accession>A0A2S6NC75</accession>
<protein>
    <recommendedName>
        <fullName evidence="15">AAA domain-containing protein</fullName>
    </recommendedName>
</protein>
<evidence type="ECO:0000259" key="12">
    <source>
        <dbReference type="Pfam" id="PF13807"/>
    </source>
</evidence>
<dbReference type="InterPro" id="IPR003856">
    <property type="entry name" value="LPS_length_determ_N"/>
</dbReference>
<dbReference type="PANTHER" id="PTHR32309:SF13">
    <property type="entry name" value="FERRIC ENTEROBACTIN TRANSPORT PROTEIN FEPE"/>
    <property type="match status" value="1"/>
</dbReference>
<feature type="transmembrane region" description="Helical" evidence="9">
    <location>
        <begin position="12"/>
        <end position="31"/>
    </location>
</feature>
<evidence type="ECO:0000313" key="13">
    <source>
        <dbReference type="EMBL" id="PPQ32207.1"/>
    </source>
</evidence>
<evidence type="ECO:0000256" key="9">
    <source>
        <dbReference type="SAM" id="Phobius"/>
    </source>
</evidence>
<evidence type="ECO:0000313" key="14">
    <source>
        <dbReference type="Proteomes" id="UP000239724"/>
    </source>
</evidence>
<evidence type="ECO:0000256" key="6">
    <source>
        <dbReference type="ARBA" id="ARBA00022989"/>
    </source>
</evidence>
<name>A0A2S6NC75_RHOGL</name>
<comment type="subcellular location">
    <subcellularLocation>
        <location evidence="1">Cell membrane</location>
        <topology evidence="1">Multi-pass membrane protein</topology>
    </subcellularLocation>
</comment>
<dbReference type="EMBL" id="NHRY01000173">
    <property type="protein sequence ID" value="PPQ32207.1"/>
    <property type="molecule type" value="Genomic_DNA"/>
</dbReference>
<dbReference type="InterPro" id="IPR002586">
    <property type="entry name" value="CobQ/CobB/MinD/ParA_Nub-bd_dom"/>
</dbReference>
<dbReference type="SUPFAM" id="SSF52540">
    <property type="entry name" value="P-loop containing nucleoside triphosphate hydrolases"/>
    <property type="match status" value="1"/>
</dbReference>